<accession>A0A1X0RTZ5</accession>
<dbReference type="AlphaFoldDB" id="A0A1X0RTZ5"/>
<dbReference type="Proteomes" id="UP000242381">
    <property type="component" value="Unassembled WGS sequence"/>
</dbReference>
<protein>
    <submittedName>
        <fullName evidence="1">Uncharacterized protein</fullName>
    </submittedName>
</protein>
<sequence>NDINFIIHHDAQFLDRTVTHLDLTIFPNNPLSTVILERAAVIHTVVYITNKLFLSNNDIVEVSWLEHEYAAAEKSKWDGVLFKAGSTLHAPENRLKIM</sequence>
<reference evidence="1 2" key="1">
    <citation type="journal article" date="2016" name="Proc. Natl. Acad. Sci. U.S.A.">
        <title>Lipid metabolic changes in an early divergent fungus govern the establishment of a mutualistic symbiosis with endobacteria.</title>
        <authorList>
            <person name="Lastovetsky O.A."/>
            <person name="Gaspar M.L."/>
            <person name="Mondo S.J."/>
            <person name="LaButti K.M."/>
            <person name="Sandor L."/>
            <person name="Grigoriev I.V."/>
            <person name="Henry S.A."/>
            <person name="Pawlowska T.E."/>
        </authorList>
    </citation>
    <scope>NUCLEOTIDE SEQUENCE [LARGE SCALE GENOMIC DNA]</scope>
    <source>
        <strain evidence="1 2">ATCC 11559</strain>
    </source>
</reference>
<feature type="non-terminal residue" evidence="1">
    <location>
        <position position="1"/>
    </location>
</feature>
<evidence type="ECO:0000313" key="1">
    <source>
        <dbReference type="EMBL" id="ORE15506.1"/>
    </source>
</evidence>
<proteinExistence type="predicted"/>
<dbReference type="EMBL" id="KV921421">
    <property type="protein sequence ID" value="ORE15506.1"/>
    <property type="molecule type" value="Genomic_DNA"/>
</dbReference>
<dbReference type="VEuPathDB" id="FungiDB:BCV72DRAFT_325070"/>
<evidence type="ECO:0000313" key="2">
    <source>
        <dbReference type="Proteomes" id="UP000242381"/>
    </source>
</evidence>
<name>A0A1X0RTZ5_RHIZD</name>
<organism evidence="1 2">
    <name type="scientific">Rhizopus microsporus</name>
    <dbReference type="NCBI Taxonomy" id="58291"/>
    <lineage>
        <taxon>Eukaryota</taxon>
        <taxon>Fungi</taxon>
        <taxon>Fungi incertae sedis</taxon>
        <taxon>Mucoromycota</taxon>
        <taxon>Mucoromycotina</taxon>
        <taxon>Mucoromycetes</taxon>
        <taxon>Mucorales</taxon>
        <taxon>Mucorineae</taxon>
        <taxon>Rhizopodaceae</taxon>
        <taxon>Rhizopus</taxon>
    </lineage>
</organism>
<gene>
    <name evidence="1" type="ORF">BCV71DRAFT_185241</name>
</gene>